<reference evidence="6" key="1">
    <citation type="submission" date="2022-05" db="EMBL/GenBank/DDBJ databases">
        <authorList>
            <person name="Pankratov T."/>
        </authorList>
    </citation>
    <scope>NUCLEOTIDE SEQUENCE</scope>
    <source>
        <strain evidence="6">BP6-180914</strain>
    </source>
</reference>
<evidence type="ECO:0000256" key="3">
    <source>
        <dbReference type="ARBA" id="ARBA00022737"/>
    </source>
</evidence>
<dbReference type="AlphaFoldDB" id="A0AA42CP33"/>
<sequence length="679" mass="75803">MLVSPAVPDVPQGIFDQALARTRTQSLDLGALFAAAEQLKELQRFDLVIDLYKHWIAYNGNNPLSYAACFNYGATLSERSDISGAVNAFRDAIRLKADFWPPYINLGGQLEKLGLTGEAVTVWTTLIDSFPTLTGENIDFKTTSLKQVGRVLEVAQNDSAAENILQQSLEIDPHQDDVAQHWFALRQKQCKWPVLQEWGRVKIRSLRAAISPLSMACYTDDPMLQLATGYRYNKTSVAVPAQPRAFRHEVTPGTRRPGRLRIGYVSSDLRQHAVGFSMTDVMETHDREAVEVFAYYCGISSPDSTQDRIKAAVEHWHDLTGMSDQQAAALIKGHAIDILVDLNGYTKDARTAVFALRPAPIIVNWFGFPATMGSPYHHYLIADDIIIPKEAEKYYSEKVLRLPCYQPNDRKRVVAPERPTRQSAGLPETGFVFCSLNGMQKINEATFTRWMTILQNVPDSVLWLLTGSDETNARLRAVAERNGVAGERLIFAEKAANPQHVARYVLANLFLDTFPYGSHTTAADALWMGVPILTRIGRSFASRVCASLVTAAGLSDLVCATADEYVQRAIACGRDKSLIASYRRRLAEVRTSLLFDTPRLVSHLEGLYRQMARDFEDGCLPVPDLDNLEIYHEVGIAADLPAMEAVDDAAYEALYRGQLAARHDMWPVRRDARLWTHPA</sequence>
<dbReference type="SUPFAM" id="SSF48452">
    <property type="entry name" value="TPR-like"/>
    <property type="match status" value="1"/>
</dbReference>
<dbReference type="EMBL" id="JAMOIM010000012">
    <property type="protein sequence ID" value="MCW6510022.1"/>
    <property type="molecule type" value="Genomic_DNA"/>
</dbReference>
<evidence type="ECO:0000259" key="5">
    <source>
        <dbReference type="Pfam" id="PF13844"/>
    </source>
</evidence>
<evidence type="ECO:0000256" key="1">
    <source>
        <dbReference type="ARBA" id="ARBA00004922"/>
    </source>
</evidence>
<keyword evidence="4" id="KW-0802">TPR repeat</keyword>
<evidence type="ECO:0000313" key="7">
    <source>
        <dbReference type="Proteomes" id="UP001165667"/>
    </source>
</evidence>
<dbReference type="Gene3D" id="3.40.50.2000">
    <property type="entry name" value="Glycogen Phosphorylase B"/>
    <property type="match status" value="1"/>
</dbReference>
<evidence type="ECO:0000313" key="6">
    <source>
        <dbReference type="EMBL" id="MCW6510022.1"/>
    </source>
</evidence>
<feature type="domain" description="O-GlcNAc transferase C-terminal" evidence="5">
    <location>
        <begin position="420"/>
        <end position="601"/>
    </location>
</feature>
<comment type="caution">
    <text evidence="6">The sequence shown here is derived from an EMBL/GenBank/DDBJ whole genome shotgun (WGS) entry which is preliminary data.</text>
</comment>
<protein>
    <submittedName>
        <fullName evidence="6">Glycosyl transferase</fullName>
    </submittedName>
</protein>
<dbReference type="Proteomes" id="UP001165667">
    <property type="component" value="Unassembled WGS sequence"/>
</dbReference>
<organism evidence="6 7">
    <name type="scientific">Lichenifustis flavocetrariae</name>
    <dbReference type="NCBI Taxonomy" id="2949735"/>
    <lineage>
        <taxon>Bacteria</taxon>
        <taxon>Pseudomonadati</taxon>
        <taxon>Pseudomonadota</taxon>
        <taxon>Alphaproteobacteria</taxon>
        <taxon>Hyphomicrobiales</taxon>
        <taxon>Lichenihabitantaceae</taxon>
        <taxon>Lichenifustis</taxon>
    </lineage>
</organism>
<dbReference type="Gene3D" id="1.25.40.10">
    <property type="entry name" value="Tetratricopeptide repeat domain"/>
    <property type="match status" value="1"/>
</dbReference>
<keyword evidence="7" id="KW-1185">Reference proteome</keyword>
<dbReference type="Gene3D" id="3.40.50.11380">
    <property type="match status" value="1"/>
</dbReference>
<keyword evidence="2 6" id="KW-0808">Transferase</keyword>
<dbReference type="InterPro" id="IPR011990">
    <property type="entry name" value="TPR-like_helical_dom_sf"/>
</dbReference>
<keyword evidence="3" id="KW-0677">Repeat</keyword>
<name>A0AA42CP33_9HYPH</name>
<evidence type="ECO:0000256" key="2">
    <source>
        <dbReference type="ARBA" id="ARBA00022679"/>
    </source>
</evidence>
<dbReference type="GO" id="GO:0016740">
    <property type="term" value="F:transferase activity"/>
    <property type="evidence" value="ECO:0007669"/>
    <property type="project" value="UniProtKB-KW"/>
</dbReference>
<accession>A0AA42CP33</accession>
<comment type="pathway">
    <text evidence="1">Protein modification; protein glycosylation.</text>
</comment>
<dbReference type="PANTHER" id="PTHR44998:SF1">
    <property type="entry name" value="UDP-N-ACETYLGLUCOSAMINE--PEPTIDE N-ACETYLGLUCOSAMINYLTRANSFERASE 110 KDA SUBUNIT"/>
    <property type="match status" value="1"/>
</dbReference>
<dbReference type="Pfam" id="PF13844">
    <property type="entry name" value="Glyco_transf_41"/>
    <property type="match status" value="2"/>
</dbReference>
<gene>
    <name evidence="6" type="ORF">M8523_18540</name>
</gene>
<evidence type="ECO:0000256" key="4">
    <source>
        <dbReference type="ARBA" id="ARBA00022803"/>
    </source>
</evidence>
<dbReference type="PANTHER" id="PTHR44998">
    <property type="match status" value="1"/>
</dbReference>
<dbReference type="InterPro" id="IPR029489">
    <property type="entry name" value="OGT/SEC/SPY_C"/>
</dbReference>
<dbReference type="RefSeq" id="WP_282586388.1">
    <property type="nucleotide sequence ID" value="NZ_JAMOIM010000012.1"/>
</dbReference>
<dbReference type="SUPFAM" id="SSF53756">
    <property type="entry name" value="UDP-Glycosyltransferase/glycogen phosphorylase"/>
    <property type="match status" value="1"/>
</dbReference>
<proteinExistence type="predicted"/>
<feature type="domain" description="O-GlcNAc transferase C-terminal" evidence="5">
    <location>
        <begin position="254"/>
        <end position="401"/>
    </location>
</feature>